<sequence length="197" mass="22624">MYGEPKDKPLLWKESGWTVEDYYKLPEDGNQYEIVGGILELKPSPTTTHQRISHQLERVITDSCELEYIILDSPIDVILSESETRQPDILMIHRSREHIIEEHAIVGPPDLVVEILSPNSAKRDRTMKKESYARFGIPEYWIADPANLTIEQYVLEEPGKPYVLLQVFGHDDTVTSERIPCVSFSVDHVLKLDKGRP</sequence>
<dbReference type="PANTHER" id="PTHR34107:SF4">
    <property type="entry name" value="SLL1222 PROTEIN"/>
    <property type="match status" value="1"/>
</dbReference>
<evidence type="ECO:0000259" key="1">
    <source>
        <dbReference type="Pfam" id="PF05685"/>
    </source>
</evidence>
<dbReference type="PANTHER" id="PTHR34107">
    <property type="entry name" value="SLL0198 PROTEIN-RELATED"/>
    <property type="match status" value="1"/>
</dbReference>
<dbReference type="InterPro" id="IPR011335">
    <property type="entry name" value="Restrct_endonuc-II-like"/>
</dbReference>
<evidence type="ECO:0000313" key="3">
    <source>
        <dbReference type="Proteomes" id="UP000245202"/>
    </source>
</evidence>
<evidence type="ECO:0000313" key="2">
    <source>
        <dbReference type="EMBL" id="GBG06703.1"/>
    </source>
</evidence>
<dbReference type="Proteomes" id="UP000245202">
    <property type="component" value="Unassembled WGS sequence"/>
</dbReference>
<gene>
    <name evidence="2" type="ORF">PAT3040_01234</name>
</gene>
<name>A0A2R5ESF7_9BACL</name>
<dbReference type="AlphaFoldDB" id="A0A2R5ESF7"/>
<dbReference type="Gene3D" id="3.90.1570.10">
    <property type="entry name" value="tt1808, chain A"/>
    <property type="match status" value="1"/>
</dbReference>
<dbReference type="EMBL" id="BDQX01000054">
    <property type="protein sequence ID" value="GBG06703.1"/>
    <property type="molecule type" value="Genomic_DNA"/>
</dbReference>
<dbReference type="CDD" id="cd06260">
    <property type="entry name" value="DUF820-like"/>
    <property type="match status" value="1"/>
</dbReference>
<reference evidence="2 3" key="1">
    <citation type="submission" date="2017-08" db="EMBL/GenBank/DDBJ databases">
        <title>Substantial Increase in Enzyme Production by Combined Drug-Resistance Mutations in Paenibacillus agaridevorans.</title>
        <authorList>
            <person name="Tanaka Y."/>
            <person name="Funane K."/>
            <person name="Hosaka T."/>
            <person name="Shiwa Y."/>
            <person name="Fujita N."/>
            <person name="Miyazaki T."/>
            <person name="Yoshikawa H."/>
            <person name="Murakami K."/>
            <person name="Kasahara K."/>
            <person name="Inaoka T."/>
            <person name="Hiraga Y."/>
            <person name="Ochi K."/>
        </authorList>
    </citation>
    <scope>NUCLEOTIDE SEQUENCE [LARGE SCALE GENOMIC DNA]</scope>
    <source>
        <strain evidence="2 3">T-3040</strain>
    </source>
</reference>
<organism evidence="2 3">
    <name type="scientific">Paenibacillus agaridevorans</name>
    <dbReference type="NCBI Taxonomy" id="171404"/>
    <lineage>
        <taxon>Bacteria</taxon>
        <taxon>Bacillati</taxon>
        <taxon>Bacillota</taxon>
        <taxon>Bacilli</taxon>
        <taxon>Bacillales</taxon>
        <taxon>Paenibacillaceae</taxon>
        <taxon>Paenibacillus</taxon>
    </lineage>
</organism>
<dbReference type="Pfam" id="PF05685">
    <property type="entry name" value="Uma2"/>
    <property type="match status" value="1"/>
</dbReference>
<dbReference type="InterPro" id="IPR008538">
    <property type="entry name" value="Uma2"/>
</dbReference>
<keyword evidence="3" id="KW-1185">Reference proteome</keyword>
<comment type="caution">
    <text evidence="2">The sequence shown here is derived from an EMBL/GenBank/DDBJ whole genome shotgun (WGS) entry which is preliminary data.</text>
</comment>
<feature type="domain" description="Putative restriction endonuclease" evidence="1">
    <location>
        <begin position="19"/>
        <end position="179"/>
    </location>
</feature>
<protein>
    <recommendedName>
        <fullName evidence="1">Putative restriction endonuclease domain-containing protein</fullName>
    </recommendedName>
</protein>
<proteinExistence type="predicted"/>
<accession>A0A2R5ESF7</accession>
<dbReference type="SUPFAM" id="SSF52980">
    <property type="entry name" value="Restriction endonuclease-like"/>
    <property type="match status" value="1"/>
</dbReference>
<dbReference type="InterPro" id="IPR012296">
    <property type="entry name" value="Nuclease_put_TT1808"/>
</dbReference>
<dbReference type="RefSeq" id="WP_108991908.1">
    <property type="nucleotide sequence ID" value="NZ_BDQX01000054.1"/>
</dbReference>